<dbReference type="GO" id="GO:0004175">
    <property type="term" value="F:endopeptidase activity"/>
    <property type="evidence" value="ECO:0007669"/>
    <property type="project" value="TreeGrafter"/>
</dbReference>
<evidence type="ECO:0000256" key="4">
    <source>
        <dbReference type="ARBA" id="ARBA00022825"/>
    </source>
</evidence>
<dbReference type="InterPro" id="IPR036034">
    <property type="entry name" value="PDZ_sf"/>
</dbReference>
<dbReference type="AlphaFoldDB" id="A0A2H0N6Z5"/>
<dbReference type="Pfam" id="PF03572">
    <property type="entry name" value="Peptidase_S41"/>
    <property type="match status" value="1"/>
</dbReference>
<accession>A0A2H0N6Z5</accession>
<evidence type="ECO:0000256" key="6">
    <source>
        <dbReference type="SAM" id="Phobius"/>
    </source>
</evidence>
<reference evidence="8 9" key="1">
    <citation type="submission" date="2017-09" db="EMBL/GenBank/DDBJ databases">
        <title>Depth-based differentiation of microbial function through sediment-hosted aquifers and enrichment of novel symbionts in the deep terrestrial subsurface.</title>
        <authorList>
            <person name="Probst A.J."/>
            <person name="Ladd B."/>
            <person name="Jarett J.K."/>
            <person name="Geller-Mcgrath D.E."/>
            <person name="Sieber C.M."/>
            <person name="Emerson J.B."/>
            <person name="Anantharaman K."/>
            <person name="Thomas B.C."/>
            <person name="Malmstrom R."/>
            <person name="Stieglmeier M."/>
            <person name="Klingl A."/>
            <person name="Woyke T."/>
            <person name="Ryan C.M."/>
            <person name="Banfield J.F."/>
        </authorList>
    </citation>
    <scope>NUCLEOTIDE SEQUENCE [LARGE SCALE GENOMIC DNA]</scope>
    <source>
        <strain evidence="8">CG11_big_fil_rev_8_21_14_0_20_35_14</strain>
    </source>
</reference>
<dbReference type="SUPFAM" id="SSF50156">
    <property type="entry name" value="PDZ domain-like"/>
    <property type="match status" value="1"/>
</dbReference>
<dbReference type="Proteomes" id="UP000229893">
    <property type="component" value="Unassembled WGS sequence"/>
</dbReference>
<keyword evidence="6" id="KW-1133">Transmembrane helix</keyword>
<dbReference type="GO" id="GO:0007165">
    <property type="term" value="P:signal transduction"/>
    <property type="evidence" value="ECO:0007669"/>
    <property type="project" value="TreeGrafter"/>
</dbReference>
<evidence type="ECO:0000256" key="3">
    <source>
        <dbReference type="ARBA" id="ARBA00022801"/>
    </source>
</evidence>
<dbReference type="InterPro" id="IPR001478">
    <property type="entry name" value="PDZ"/>
</dbReference>
<gene>
    <name evidence="8" type="ORF">COV57_03210</name>
</gene>
<keyword evidence="6" id="KW-0812">Transmembrane</keyword>
<dbReference type="GO" id="GO:0030288">
    <property type="term" value="C:outer membrane-bounded periplasmic space"/>
    <property type="evidence" value="ECO:0007669"/>
    <property type="project" value="TreeGrafter"/>
</dbReference>
<dbReference type="InterPro" id="IPR055210">
    <property type="entry name" value="CtpA/B_N"/>
</dbReference>
<evidence type="ECO:0000259" key="7">
    <source>
        <dbReference type="PROSITE" id="PS50106"/>
    </source>
</evidence>
<comment type="caution">
    <text evidence="8">The sequence shown here is derived from an EMBL/GenBank/DDBJ whole genome shotgun (WGS) entry which is preliminary data.</text>
</comment>
<dbReference type="PANTHER" id="PTHR32060">
    <property type="entry name" value="TAIL-SPECIFIC PROTEASE"/>
    <property type="match status" value="1"/>
</dbReference>
<dbReference type="SUPFAM" id="SSF52096">
    <property type="entry name" value="ClpP/crotonase"/>
    <property type="match status" value="1"/>
</dbReference>
<organism evidence="8 9">
    <name type="scientific">Candidatus Liptonbacteria bacterium CG11_big_fil_rev_8_21_14_0_20_35_14</name>
    <dbReference type="NCBI Taxonomy" id="1974634"/>
    <lineage>
        <taxon>Bacteria</taxon>
        <taxon>Candidatus Liptoniibacteriota</taxon>
    </lineage>
</organism>
<evidence type="ECO:0000256" key="5">
    <source>
        <dbReference type="RuleBase" id="RU004404"/>
    </source>
</evidence>
<protein>
    <submittedName>
        <fullName evidence="8">Peptidase S41</fullName>
    </submittedName>
</protein>
<sequence length="399" mass="44095">MYKKNKNLIINSVLAVIAVVTVFYAGYIIGSDQPPRQIEVIGVSNTEGKYDDINFNLFWEAWDLVRDKHLKGEDIDNQKLLYGAIAGLLESTDDPYSVFFEPEDSQKFQEDVEGHFGGVGMEIEVRDKRLLVVSPLNGTPAYEAGVKAGDQIIFINDDNTFDLGVEEAVKKIRGEIGTKVKLTIFREGFDKPEDFNITRANIEVPTLEWEMLEGDIAYIKLMSFNSNSLPLFYEAIIKSSFSGAQGLVLDLRNNPGGFLEVATRLSGWFIDDDAVIVSEKFRSGETKDFKAPGNGILKNMPTVILINKGSASASEILAGALRDLRDTKLIGETTFGKGTVQELQSLSDGSLVKLTTAHWVLPNGGIIDEEGIAPDFEVKEDEKAQLDKAIEVLKSEINK</sequence>
<dbReference type="Pfam" id="PF00595">
    <property type="entry name" value="PDZ"/>
    <property type="match status" value="1"/>
</dbReference>
<keyword evidence="3 5" id="KW-0378">Hydrolase</keyword>
<dbReference type="EMBL" id="PCWO01000046">
    <property type="protein sequence ID" value="PIR04658.1"/>
    <property type="molecule type" value="Genomic_DNA"/>
</dbReference>
<dbReference type="Gene3D" id="2.30.42.10">
    <property type="match status" value="1"/>
</dbReference>
<keyword evidence="2 5" id="KW-0645">Protease</keyword>
<dbReference type="SMART" id="SM00245">
    <property type="entry name" value="TSPc"/>
    <property type="match status" value="1"/>
</dbReference>
<dbReference type="InterPro" id="IPR005151">
    <property type="entry name" value="Tail-specific_protease"/>
</dbReference>
<dbReference type="InterPro" id="IPR029045">
    <property type="entry name" value="ClpP/crotonase-like_dom_sf"/>
</dbReference>
<proteinExistence type="inferred from homology"/>
<dbReference type="SMART" id="SM00228">
    <property type="entry name" value="PDZ"/>
    <property type="match status" value="1"/>
</dbReference>
<evidence type="ECO:0000313" key="9">
    <source>
        <dbReference type="Proteomes" id="UP000229893"/>
    </source>
</evidence>
<dbReference type="CDD" id="cd06782">
    <property type="entry name" value="cpPDZ_CPP-like"/>
    <property type="match status" value="1"/>
</dbReference>
<keyword evidence="6" id="KW-0472">Membrane</keyword>
<dbReference type="InterPro" id="IPR004447">
    <property type="entry name" value="Peptidase_S41A"/>
</dbReference>
<dbReference type="NCBIfam" id="TIGR00225">
    <property type="entry name" value="prc"/>
    <property type="match status" value="1"/>
</dbReference>
<dbReference type="CDD" id="cd07560">
    <property type="entry name" value="Peptidase_S41_CPP"/>
    <property type="match status" value="1"/>
</dbReference>
<keyword evidence="4 5" id="KW-0720">Serine protease</keyword>
<dbReference type="Gene3D" id="3.30.750.44">
    <property type="match status" value="1"/>
</dbReference>
<dbReference type="Gene3D" id="3.90.226.10">
    <property type="entry name" value="2-enoyl-CoA Hydratase, Chain A, domain 1"/>
    <property type="match status" value="1"/>
</dbReference>
<dbReference type="GO" id="GO:0008236">
    <property type="term" value="F:serine-type peptidase activity"/>
    <property type="evidence" value="ECO:0007669"/>
    <property type="project" value="UniProtKB-KW"/>
</dbReference>
<comment type="similarity">
    <text evidence="1 5">Belongs to the peptidase S41A family.</text>
</comment>
<dbReference type="Pfam" id="PF22694">
    <property type="entry name" value="CtpB_N-like"/>
    <property type="match status" value="1"/>
</dbReference>
<evidence type="ECO:0000256" key="2">
    <source>
        <dbReference type="ARBA" id="ARBA00022670"/>
    </source>
</evidence>
<dbReference type="PANTHER" id="PTHR32060:SF30">
    <property type="entry name" value="CARBOXY-TERMINAL PROCESSING PROTEASE CTPA"/>
    <property type="match status" value="1"/>
</dbReference>
<dbReference type="GO" id="GO:0006508">
    <property type="term" value="P:proteolysis"/>
    <property type="evidence" value="ECO:0007669"/>
    <property type="project" value="UniProtKB-KW"/>
</dbReference>
<dbReference type="PROSITE" id="PS50106">
    <property type="entry name" value="PDZ"/>
    <property type="match status" value="1"/>
</dbReference>
<dbReference type="FunFam" id="2.30.42.10:FF:000063">
    <property type="entry name" value="Peptidase, S41 family"/>
    <property type="match status" value="1"/>
</dbReference>
<feature type="domain" description="PDZ" evidence="7">
    <location>
        <begin position="105"/>
        <end position="173"/>
    </location>
</feature>
<feature type="transmembrane region" description="Helical" evidence="6">
    <location>
        <begin position="7"/>
        <end position="29"/>
    </location>
</feature>
<evidence type="ECO:0000256" key="1">
    <source>
        <dbReference type="ARBA" id="ARBA00009179"/>
    </source>
</evidence>
<name>A0A2H0N6Z5_9BACT</name>
<evidence type="ECO:0000313" key="8">
    <source>
        <dbReference type="EMBL" id="PIR04658.1"/>
    </source>
</evidence>